<dbReference type="AlphaFoldDB" id="A0A2S2QY89"/>
<organism evidence="1">
    <name type="scientific">Sipha flava</name>
    <name type="common">yellow sugarcane aphid</name>
    <dbReference type="NCBI Taxonomy" id="143950"/>
    <lineage>
        <taxon>Eukaryota</taxon>
        <taxon>Metazoa</taxon>
        <taxon>Ecdysozoa</taxon>
        <taxon>Arthropoda</taxon>
        <taxon>Hexapoda</taxon>
        <taxon>Insecta</taxon>
        <taxon>Pterygota</taxon>
        <taxon>Neoptera</taxon>
        <taxon>Paraneoptera</taxon>
        <taxon>Hemiptera</taxon>
        <taxon>Sternorrhyncha</taxon>
        <taxon>Aphidomorpha</taxon>
        <taxon>Aphidoidea</taxon>
        <taxon>Aphididae</taxon>
        <taxon>Sipha</taxon>
    </lineage>
</organism>
<dbReference type="EMBL" id="GGMS01013492">
    <property type="protein sequence ID" value="MBY82695.1"/>
    <property type="molecule type" value="Transcribed_RNA"/>
</dbReference>
<evidence type="ECO:0000313" key="1">
    <source>
        <dbReference type="EMBL" id="MBY82695.1"/>
    </source>
</evidence>
<sequence length="146" mass="16875">MDACAIRANDEAKASSPPLLCSEVQRSAHVFHDSHRDAYARVHVIIMYRKRTKARARVCVCNACGQNCIIIHVYSLKTIETNLIFQFKKLQLPLMHNILRGRVHYAVYHMIEVHIMYCVQCPLRARTTAVEYAAKEIIFISSWCLR</sequence>
<accession>A0A2S2QY89</accession>
<name>A0A2S2QY89_9HEMI</name>
<reference evidence="1" key="1">
    <citation type="submission" date="2018-04" db="EMBL/GenBank/DDBJ databases">
        <title>Transcriptome assembly of Sipha flava.</title>
        <authorList>
            <person name="Scully E.D."/>
            <person name="Geib S.M."/>
            <person name="Palmer N.A."/>
            <person name="Koch K."/>
            <person name="Bradshaw J."/>
            <person name="Heng-Moss T."/>
            <person name="Sarath G."/>
        </authorList>
    </citation>
    <scope>NUCLEOTIDE SEQUENCE</scope>
</reference>
<protein>
    <submittedName>
        <fullName evidence="1">Uncharacterized protein</fullName>
    </submittedName>
</protein>
<proteinExistence type="predicted"/>
<gene>
    <name evidence="1" type="ORF">g.34428</name>
</gene>